<dbReference type="SMART" id="SM00471">
    <property type="entry name" value="HDc"/>
    <property type="match status" value="1"/>
</dbReference>
<dbReference type="InterPro" id="IPR003607">
    <property type="entry name" value="HD/PDEase_dom"/>
</dbReference>
<dbReference type="Gene3D" id="1.10.3210.10">
    <property type="entry name" value="Hypothetical protein af1432"/>
    <property type="match status" value="1"/>
</dbReference>
<name>A0A916QCS0_9BACL</name>
<comment type="caution">
    <text evidence="2">The sequence shown here is derived from an EMBL/GenBank/DDBJ whole genome shotgun (WGS) entry which is preliminary data.</text>
</comment>
<evidence type="ECO:0000259" key="1">
    <source>
        <dbReference type="PROSITE" id="PS51832"/>
    </source>
</evidence>
<dbReference type="PANTHER" id="PTHR43155">
    <property type="entry name" value="CYCLIC DI-GMP PHOSPHODIESTERASE PA4108-RELATED"/>
    <property type="match status" value="1"/>
</dbReference>
<sequence>MVQVRVSSLEIGDVLLADVLTHRGNILFYKGTVLTERDLEILKAFMIDEVSIDPSASKHGIQEDPDDRSSGSSLSDAQIFEQHYEQLLQIMKRAFKNTSAAEDLPIVEMRNHLEIMVQHYDYQDLLITAEDKIRVKDYLFHKSIGVGLISYYLASWSKFKAKDLMPAALAGLLHDIGNMEIDPALLNKPGRLTAEEMEEVKKHTIIGYNLLKPVKGINEGVKLAALQHHEREDGSGYPLGLTGDKIHPYAKVVAIADVFYAMTHSTKYQHARSPYVVLEQLTQDAFGKLDPAFVQTFIHKLTQHQIGYTIRLSCGRIGKIVYADSANPTRPWVEVQGEIINLTQKRDLYIAEVISHQLE</sequence>
<dbReference type="CDD" id="cd00077">
    <property type="entry name" value="HDc"/>
    <property type="match status" value="1"/>
</dbReference>
<dbReference type="RefSeq" id="WP_200966422.1">
    <property type="nucleotide sequence ID" value="NZ_BMAQ01000013.1"/>
</dbReference>
<dbReference type="Pfam" id="PF13487">
    <property type="entry name" value="HD_5"/>
    <property type="match status" value="1"/>
</dbReference>
<reference evidence="2" key="2">
    <citation type="journal article" date="2021" name="Data Brief">
        <title>Draft genome sequence data of the facultative, thermophilic, xylanolytic bacterium Paenibacillus sp. strain DA-C8.</title>
        <authorList>
            <person name="Chhe C."/>
            <person name="Uke A."/>
            <person name="Baramee S."/>
            <person name="Ungkulpasvich U."/>
            <person name="Tachaapaikoon C."/>
            <person name="Pason P."/>
            <person name="Waeonukul R."/>
            <person name="Ratanakhanokchai K."/>
            <person name="Kosugi A."/>
        </authorList>
    </citation>
    <scope>NUCLEOTIDE SEQUENCE</scope>
    <source>
        <strain evidence="2">DA-C8</strain>
    </source>
</reference>
<feature type="domain" description="HD-GYP" evidence="1">
    <location>
        <begin position="117"/>
        <end position="313"/>
    </location>
</feature>
<organism evidence="2 3">
    <name type="scientific">Insulibacter thermoxylanivorax</name>
    <dbReference type="NCBI Taxonomy" id="2749268"/>
    <lineage>
        <taxon>Bacteria</taxon>
        <taxon>Bacillati</taxon>
        <taxon>Bacillota</taxon>
        <taxon>Bacilli</taxon>
        <taxon>Bacillales</taxon>
        <taxon>Paenibacillaceae</taxon>
        <taxon>Insulibacter</taxon>
    </lineage>
</organism>
<protein>
    <submittedName>
        <fullName evidence="2">HD family phosphohydrolase</fullName>
    </submittedName>
</protein>
<evidence type="ECO:0000313" key="3">
    <source>
        <dbReference type="Proteomes" id="UP000654993"/>
    </source>
</evidence>
<dbReference type="InterPro" id="IPR037522">
    <property type="entry name" value="HD_GYP_dom"/>
</dbReference>
<reference evidence="2" key="1">
    <citation type="submission" date="2020-08" db="EMBL/GenBank/DDBJ databases">
        <authorList>
            <person name="Uke A."/>
            <person name="Chhe C."/>
            <person name="Baramee S."/>
            <person name="Kosugi A."/>
        </authorList>
    </citation>
    <scope>NUCLEOTIDE SEQUENCE</scope>
    <source>
        <strain evidence="2">DA-C8</strain>
    </source>
</reference>
<dbReference type="AlphaFoldDB" id="A0A916QCS0"/>
<gene>
    <name evidence="2" type="ORF">PRECH8_14560</name>
</gene>
<dbReference type="PANTHER" id="PTHR43155:SF2">
    <property type="entry name" value="CYCLIC DI-GMP PHOSPHODIESTERASE PA4108"/>
    <property type="match status" value="1"/>
</dbReference>
<evidence type="ECO:0000313" key="2">
    <source>
        <dbReference type="EMBL" id="GFR38160.1"/>
    </source>
</evidence>
<proteinExistence type="predicted"/>
<keyword evidence="3" id="KW-1185">Reference proteome</keyword>
<dbReference type="Proteomes" id="UP000654993">
    <property type="component" value="Unassembled WGS sequence"/>
</dbReference>
<dbReference type="SUPFAM" id="SSF109604">
    <property type="entry name" value="HD-domain/PDEase-like"/>
    <property type="match status" value="1"/>
</dbReference>
<dbReference type="PROSITE" id="PS51832">
    <property type="entry name" value="HD_GYP"/>
    <property type="match status" value="1"/>
</dbReference>
<dbReference type="EMBL" id="BMAQ01000013">
    <property type="protein sequence ID" value="GFR38160.1"/>
    <property type="molecule type" value="Genomic_DNA"/>
</dbReference>
<accession>A0A916QCS0</accession>